<dbReference type="SUPFAM" id="SSF101960">
    <property type="entry name" value="Stabilizer of iron transporter SufD"/>
    <property type="match status" value="1"/>
</dbReference>
<dbReference type="Pfam" id="PF01458">
    <property type="entry name" value="SUFBD_core"/>
    <property type="match status" value="1"/>
</dbReference>
<dbReference type="EMBL" id="QEFD01000186">
    <property type="protein sequence ID" value="PVU74741.1"/>
    <property type="molecule type" value="Genomic_DNA"/>
</dbReference>
<comment type="similarity">
    <text evidence="1">Belongs to the iron-sulfur cluster assembly SufBD family.</text>
</comment>
<dbReference type="InterPro" id="IPR055346">
    <property type="entry name" value="Fe-S_cluster_assembly_SufBD"/>
</dbReference>
<dbReference type="Proteomes" id="UP000245638">
    <property type="component" value="Unassembled WGS sequence"/>
</dbReference>
<dbReference type="InterPro" id="IPR037284">
    <property type="entry name" value="SUF_FeS_clus_asmbl_SufBD_sf"/>
</dbReference>
<evidence type="ECO:0000313" key="4">
    <source>
        <dbReference type="Proteomes" id="UP000245638"/>
    </source>
</evidence>
<dbReference type="PANTHER" id="PTHR30508:SF1">
    <property type="entry name" value="UPF0051 PROTEIN ABCI8, CHLOROPLASTIC-RELATED"/>
    <property type="match status" value="1"/>
</dbReference>
<dbReference type="InterPro" id="IPR000825">
    <property type="entry name" value="SUF_FeS_clus_asmbl_SufBD_core"/>
</dbReference>
<dbReference type="GO" id="GO:0016226">
    <property type="term" value="P:iron-sulfur cluster assembly"/>
    <property type="evidence" value="ECO:0007669"/>
    <property type="project" value="InterPro"/>
</dbReference>
<dbReference type="PANTHER" id="PTHR30508">
    <property type="entry name" value="FES CLUSTER ASSEMBLY PROTEIN SUF"/>
    <property type="match status" value="1"/>
</dbReference>
<proteinExistence type="inferred from homology"/>
<gene>
    <name evidence="3" type="ORF">DDW13_06285</name>
</gene>
<evidence type="ECO:0000256" key="1">
    <source>
        <dbReference type="ARBA" id="ARBA00043967"/>
    </source>
</evidence>
<organism evidence="3 4">
    <name type="scientific">Acidianus hospitalis</name>
    <dbReference type="NCBI Taxonomy" id="563177"/>
    <lineage>
        <taxon>Archaea</taxon>
        <taxon>Thermoproteota</taxon>
        <taxon>Thermoprotei</taxon>
        <taxon>Sulfolobales</taxon>
        <taxon>Sulfolobaceae</taxon>
        <taxon>Acidianus</taxon>
    </lineage>
</organism>
<accession>A0A2T9X3W5</accession>
<dbReference type="AlphaFoldDB" id="A0A2T9X3W5"/>
<protein>
    <submittedName>
        <fullName evidence="3">Fe-S cluster assembly protein SufD</fullName>
    </submittedName>
</protein>
<feature type="domain" description="SUF system FeS cluster assembly SufBD core" evidence="2">
    <location>
        <begin position="144"/>
        <end position="359"/>
    </location>
</feature>
<sequence>MPLVEIDSAKSFLSSLENRSEREELFSIYERLPYQLINDSPTVKHYTRWENLDKLNLKIESLDGKRGGNYPSIPGYVRVVIHNNLVKETPLEFSSSVGNSLIKPEDHKLVSLTLSLSRKLEIKQGGKYLIYHYTDVEGNFSPINIEIKVPEGESADVIYYSENKGKSMNSAVISASISKNSSLNLTLVNKGNLSYNFVYSKARVEGSINTYIISSGFSEGHVEYHSYLEEGAQAFFSSRALGVENNNIDVITNVYHDGPKSVSNGFMKSVSAGSSFVVTRGDARINEQAIDSSTSIIGKAIMLGESTAVVAPMLEVRTGRVITAKHSASVSKVPEDLIFYLQNRGFDKKSAEGLIIRGFMEEEGDTEIVKKLIDEIITSLGY</sequence>
<comment type="caution">
    <text evidence="3">The sequence shown here is derived from an EMBL/GenBank/DDBJ whole genome shotgun (WGS) entry which is preliminary data.</text>
</comment>
<name>A0A2T9X3W5_9CREN</name>
<evidence type="ECO:0000259" key="2">
    <source>
        <dbReference type="Pfam" id="PF01458"/>
    </source>
</evidence>
<evidence type="ECO:0000313" key="3">
    <source>
        <dbReference type="EMBL" id="PVU74741.1"/>
    </source>
</evidence>
<reference evidence="3 4" key="1">
    <citation type="journal article" date="2015" name="Appl. Environ. Microbiol.">
        <title>Nanoarchaeota, Their Sulfolobales Host, and Nanoarchaeota Virus Distribution across Yellowstone National Park Hot Springs.</title>
        <authorList>
            <person name="Munson-McGee J.H."/>
            <person name="Field E.K."/>
            <person name="Bateson M."/>
            <person name="Rooney C."/>
            <person name="Stepanauskas R."/>
            <person name="Young M.J."/>
        </authorList>
    </citation>
    <scope>NUCLEOTIDE SEQUENCE [LARGE SCALE GENOMIC DNA]</scope>
    <source>
        <strain evidence="3">SCGC AC-742_N10</strain>
    </source>
</reference>